<evidence type="ECO:0000313" key="6">
    <source>
        <dbReference type="EMBL" id="RDV05903.1"/>
    </source>
</evidence>
<dbReference type="SMART" id="SM00248">
    <property type="entry name" value="ANK"/>
    <property type="match status" value="2"/>
</dbReference>
<gene>
    <name evidence="6" type="ORF">DXH95_00105</name>
</gene>
<feature type="compositionally biased region" description="Basic and acidic residues" evidence="4">
    <location>
        <begin position="192"/>
        <end position="201"/>
    </location>
</feature>
<dbReference type="Proteomes" id="UP000263833">
    <property type="component" value="Unassembled WGS sequence"/>
</dbReference>
<dbReference type="GO" id="GO:0004842">
    <property type="term" value="F:ubiquitin-protein transferase activity"/>
    <property type="evidence" value="ECO:0007669"/>
    <property type="project" value="TreeGrafter"/>
</dbReference>
<dbReference type="Gene3D" id="1.25.40.20">
    <property type="entry name" value="Ankyrin repeat-containing domain"/>
    <property type="match status" value="1"/>
</dbReference>
<reference evidence="7" key="1">
    <citation type="submission" date="2018-08" db="EMBL/GenBank/DDBJ databases">
        <authorList>
            <person name="Kim S.-J."/>
            <person name="Jung G.-Y."/>
        </authorList>
    </citation>
    <scope>NUCLEOTIDE SEQUENCE [LARGE SCALE GENOMIC DNA]</scope>
    <source>
        <strain evidence="7">GY_G</strain>
    </source>
</reference>
<evidence type="ECO:0000313" key="7">
    <source>
        <dbReference type="Proteomes" id="UP000263833"/>
    </source>
</evidence>
<comment type="caution">
    <text evidence="6">The sequence shown here is derived from an EMBL/GenBank/DDBJ whole genome shotgun (WGS) entry which is preliminary data.</text>
</comment>
<organism evidence="6 7">
    <name type="scientific">Sphingorhabdus pulchriflava</name>
    <dbReference type="NCBI Taxonomy" id="2292257"/>
    <lineage>
        <taxon>Bacteria</taxon>
        <taxon>Pseudomonadati</taxon>
        <taxon>Pseudomonadota</taxon>
        <taxon>Alphaproteobacteria</taxon>
        <taxon>Sphingomonadales</taxon>
        <taxon>Sphingomonadaceae</taxon>
        <taxon>Sphingorhabdus</taxon>
    </lineage>
</organism>
<evidence type="ECO:0000256" key="2">
    <source>
        <dbReference type="ARBA" id="ARBA00023043"/>
    </source>
</evidence>
<dbReference type="PROSITE" id="PS50088">
    <property type="entry name" value="ANK_REPEAT"/>
    <property type="match status" value="2"/>
</dbReference>
<evidence type="ECO:0000256" key="4">
    <source>
        <dbReference type="SAM" id="MobiDB-lite"/>
    </source>
</evidence>
<proteinExistence type="predicted"/>
<dbReference type="EMBL" id="QRGP01000001">
    <property type="protein sequence ID" value="RDV05903.1"/>
    <property type="molecule type" value="Genomic_DNA"/>
</dbReference>
<dbReference type="GO" id="GO:0085020">
    <property type="term" value="P:protein K6-linked ubiquitination"/>
    <property type="evidence" value="ECO:0007669"/>
    <property type="project" value="TreeGrafter"/>
</dbReference>
<dbReference type="PANTHER" id="PTHR24171:SF8">
    <property type="entry name" value="BRCA1-ASSOCIATED RING DOMAIN PROTEIN 1"/>
    <property type="match status" value="1"/>
</dbReference>
<dbReference type="PROSITE" id="PS50297">
    <property type="entry name" value="ANK_REP_REGION"/>
    <property type="match status" value="2"/>
</dbReference>
<dbReference type="AlphaFoldDB" id="A0A371BER8"/>
<name>A0A371BER8_9SPHN</name>
<dbReference type="InterPro" id="IPR002110">
    <property type="entry name" value="Ankyrin_rpt"/>
</dbReference>
<feature type="chain" id="PRO_5017034478" evidence="5">
    <location>
        <begin position="28"/>
        <end position="211"/>
    </location>
</feature>
<dbReference type="PANTHER" id="PTHR24171">
    <property type="entry name" value="ANKYRIN REPEAT DOMAIN-CONTAINING PROTEIN 39-RELATED"/>
    <property type="match status" value="1"/>
</dbReference>
<keyword evidence="7" id="KW-1185">Reference proteome</keyword>
<protein>
    <submittedName>
        <fullName evidence="6">Ankyrin repeat domain-containing protein</fullName>
    </submittedName>
</protein>
<dbReference type="SUPFAM" id="SSF48403">
    <property type="entry name" value="Ankyrin repeat"/>
    <property type="match status" value="1"/>
</dbReference>
<feature type="repeat" description="ANK" evidence="3">
    <location>
        <begin position="132"/>
        <end position="164"/>
    </location>
</feature>
<evidence type="ECO:0000256" key="5">
    <source>
        <dbReference type="SAM" id="SignalP"/>
    </source>
</evidence>
<keyword evidence="2 3" id="KW-0040">ANK repeat</keyword>
<sequence>MISIRAARRGLVLSVLASVLVSTPVFAQFSDGYNFLKAVRERKGEDVEKFINEPGSVALRTKDDATGETALHIVTQRRDLDWLRYLLQKGADPDLKDKKGTAPLLLATQLGWIEGVQGLVKYKAMVDITNRSGETALIRAVQLRNPDMVRELLKAGANPDKRDTIAGLSAREYAAQDGRNSAILGIIERGGKTESPAKADDLDFSGISDVK</sequence>
<dbReference type="RefSeq" id="WP_115547463.1">
    <property type="nucleotide sequence ID" value="NZ_QRGP01000001.1"/>
</dbReference>
<accession>A0A371BER8</accession>
<keyword evidence="1" id="KW-0677">Repeat</keyword>
<feature type="signal peptide" evidence="5">
    <location>
        <begin position="1"/>
        <end position="27"/>
    </location>
</feature>
<dbReference type="Pfam" id="PF12796">
    <property type="entry name" value="Ank_2"/>
    <property type="match status" value="1"/>
</dbReference>
<feature type="repeat" description="ANK" evidence="3">
    <location>
        <begin position="66"/>
        <end position="98"/>
    </location>
</feature>
<feature type="region of interest" description="Disordered" evidence="4">
    <location>
        <begin position="192"/>
        <end position="211"/>
    </location>
</feature>
<dbReference type="OrthoDB" id="7390289at2"/>
<dbReference type="InterPro" id="IPR036770">
    <property type="entry name" value="Ankyrin_rpt-contain_sf"/>
</dbReference>
<evidence type="ECO:0000256" key="3">
    <source>
        <dbReference type="PROSITE-ProRule" id="PRU00023"/>
    </source>
</evidence>
<keyword evidence="5" id="KW-0732">Signal</keyword>
<evidence type="ECO:0000256" key="1">
    <source>
        <dbReference type="ARBA" id="ARBA00022737"/>
    </source>
</evidence>